<evidence type="ECO:0000313" key="5">
    <source>
        <dbReference type="EMBL" id="RRJ25066.1"/>
    </source>
</evidence>
<dbReference type="SUPFAM" id="SSF50494">
    <property type="entry name" value="Trypsin-like serine proteases"/>
    <property type="match status" value="1"/>
</dbReference>
<evidence type="ECO:0000256" key="2">
    <source>
        <dbReference type="ARBA" id="ARBA00022801"/>
    </source>
</evidence>
<evidence type="ECO:0000259" key="4">
    <source>
        <dbReference type="Pfam" id="PF14266"/>
    </source>
</evidence>
<name>A0A3P3QUZ2_9FIRM</name>
<dbReference type="InterPro" id="IPR009003">
    <property type="entry name" value="Peptidase_S1_PA"/>
</dbReference>
<dbReference type="PANTHER" id="PTHR43343">
    <property type="entry name" value="PEPTIDASE S12"/>
    <property type="match status" value="1"/>
</dbReference>
<dbReference type="AlphaFoldDB" id="A0A3P3QUZ2"/>
<evidence type="ECO:0000256" key="3">
    <source>
        <dbReference type="SAM" id="MobiDB-lite"/>
    </source>
</evidence>
<keyword evidence="2" id="KW-0378">Hydrolase</keyword>
<keyword evidence="1 5" id="KW-0645">Protease</keyword>
<dbReference type="GO" id="GO:0004252">
    <property type="term" value="F:serine-type endopeptidase activity"/>
    <property type="evidence" value="ECO:0007669"/>
    <property type="project" value="InterPro"/>
</dbReference>
<sequence>MPKYRLNPININSITEFGRVRGNRAGEIRNTYMVKFTGADTNTNKEINELRKYLKSEMKQGRIYYKYIDSFDIKSDCTDQKRAYEAFISTGHFDTALVRQNNISENELIEAVEEMQKFLQKYKKNISDTIEKNIMVKLLYWLEDNFSDIKINGDKNIKVVAENIQKESEIYFFIFLNLLGMDVCLLQYSKDISVMNEYYYTKKLGDFYEGKMIYEPDEPAENHQIQRPTDIKTNGMNAAPVNTGDERKMVTISLASTRRKDRDSKTKAVSVSSAATPVNNQTNTGASSSESTQIPAVNVSRDRELSYVELARLSTSIVMIAVFDNRKKLLGTGSGIMIGRDGFILTNNHVIRGGYYFEVRIEDDERIYETNEVIKYHHHLDLAIIRISRVLNPLRLYNGKEGLVRGQKVVAIGSPLGLFNSVSDGIISGFRNIDNVDMIQFSAPTSPGSSGGAVLNMYGEVIGISTAGFSEGQNINLAVPYDAVYNFTKSFIR</sequence>
<feature type="domain" description="Putative component of 'biosynthetic module'" evidence="4">
    <location>
        <begin position="32"/>
        <end position="187"/>
    </location>
</feature>
<dbReference type="GO" id="GO:0006508">
    <property type="term" value="P:proteolysis"/>
    <property type="evidence" value="ECO:0007669"/>
    <property type="project" value="UniProtKB-KW"/>
</dbReference>
<feature type="compositionally biased region" description="Polar residues" evidence="3">
    <location>
        <begin position="277"/>
        <end position="295"/>
    </location>
</feature>
<comment type="caution">
    <text evidence="5">The sequence shown here is derived from an EMBL/GenBank/DDBJ whole genome shotgun (WGS) entry which is preliminary data.</text>
</comment>
<dbReference type="EMBL" id="RRCO01000004">
    <property type="protein sequence ID" value="RRJ25066.1"/>
    <property type="molecule type" value="Genomic_DNA"/>
</dbReference>
<dbReference type="OrthoDB" id="189537at2"/>
<dbReference type="InterPro" id="IPR025647">
    <property type="entry name" value="YceG_bac"/>
</dbReference>
<evidence type="ECO:0000313" key="6">
    <source>
        <dbReference type="Proteomes" id="UP000272490"/>
    </source>
</evidence>
<proteinExistence type="predicted"/>
<keyword evidence="6" id="KW-1185">Reference proteome</keyword>
<dbReference type="Gene3D" id="2.40.10.120">
    <property type="match status" value="1"/>
</dbReference>
<dbReference type="Pfam" id="PF13365">
    <property type="entry name" value="Trypsin_2"/>
    <property type="match status" value="1"/>
</dbReference>
<dbReference type="PANTHER" id="PTHR43343:SF3">
    <property type="entry name" value="PROTEASE DO-LIKE 8, CHLOROPLASTIC"/>
    <property type="match status" value="1"/>
</dbReference>
<organism evidence="5 6">
    <name type="scientific">Lachnoanaerobaculum gingivalis</name>
    <dbReference type="NCBI Taxonomy" id="2490855"/>
    <lineage>
        <taxon>Bacteria</taxon>
        <taxon>Bacillati</taxon>
        <taxon>Bacillota</taxon>
        <taxon>Clostridia</taxon>
        <taxon>Lachnospirales</taxon>
        <taxon>Lachnospiraceae</taxon>
        <taxon>Lachnoanaerobaculum</taxon>
    </lineage>
</organism>
<feature type="region of interest" description="Disordered" evidence="3">
    <location>
        <begin position="255"/>
        <end position="295"/>
    </location>
</feature>
<protein>
    <submittedName>
        <fullName evidence="5">Serine protease</fullName>
    </submittedName>
</protein>
<dbReference type="RefSeq" id="WP_128674381.1">
    <property type="nucleotide sequence ID" value="NZ_RRCO01000004.1"/>
</dbReference>
<gene>
    <name evidence="5" type="ORF">EHV10_09130</name>
</gene>
<accession>A0A3P3QUZ2</accession>
<feature type="compositionally biased region" description="Low complexity" evidence="3">
    <location>
        <begin position="267"/>
        <end position="276"/>
    </location>
</feature>
<dbReference type="PRINTS" id="PR00834">
    <property type="entry name" value="PROTEASES2C"/>
</dbReference>
<reference evidence="5 6" key="1">
    <citation type="submission" date="2018-11" db="EMBL/GenBank/DDBJ databases">
        <title>Genome sequencing of Lachnoanaerobaculum sp. KCOM 2030 (= ChDC B114).</title>
        <authorList>
            <person name="Kook J.-K."/>
            <person name="Park S.-N."/>
            <person name="Lim Y.K."/>
        </authorList>
    </citation>
    <scope>NUCLEOTIDE SEQUENCE [LARGE SCALE GENOMIC DNA]</scope>
    <source>
        <strain evidence="5 6">KCOM 2030</strain>
    </source>
</reference>
<dbReference type="InterPro" id="IPR051201">
    <property type="entry name" value="Chloro_Bact_Ser_Proteases"/>
</dbReference>
<dbReference type="InterPro" id="IPR001940">
    <property type="entry name" value="Peptidase_S1C"/>
</dbReference>
<dbReference type="Pfam" id="PF14266">
    <property type="entry name" value="YceG_bac"/>
    <property type="match status" value="1"/>
</dbReference>
<evidence type="ECO:0000256" key="1">
    <source>
        <dbReference type="ARBA" id="ARBA00022670"/>
    </source>
</evidence>
<dbReference type="Proteomes" id="UP000272490">
    <property type="component" value="Unassembled WGS sequence"/>
</dbReference>